<protein>
    <submittedName>
        <fullName evidence="1">HEAT repeat domain-containing protein</fullName>
    </submittedName>
</protein>
<evidence type="ECO:0000313" key="2">
    <source>
        <dbReference type="Proteomes" id="UP000762703"/>
    </source>
</evidence>
<reference evidence="1" key="1">
    <citation type="submission" date="2019-04" db="EMBL/GenBank/DDBJ databases">
        <title>Evolution of Biomass-Degrading Anaerobic Consortia Revealed by Metagenomics.</title>
        <authorList>
            <person name="Peng X."/>
        </authorList>
    </citation>
    <scope>NUCLEOTIDE SEQUENCE</scope>
    <source>
        <strain evidence="1">SIG12</strain>
    </source>
</reference>
<dbReference type="EMBL" id="SUTE01000011">
    <property type="protein sequence ID" value="MBE6504453.1"/>
    <property type="molecule type" value="Genomic_DNA"/>
</dbReference>
<dbReference type="RefSeq" id="WP_303736098.1">
    <property type="nucleotide sequence ID" value="NZ_SUTE01000011.1"/>
</dbReference>
<organism evidence="1 2">
    <name type="scientific">Methanobrevibacter millerae</name>
    <dbReference type="NCBI Taxonomy" id="230361"/>
    <lineage>
        <taxon>Archaea</taxon>
        <taxon>Methanobacteriati</taxon>
        <taxon>Methanobacteriota</taxon>
        <taxon>Methanomada group</taxon>
        <taxon>Methanobacteria</taxon>
        <taxon>Methanobacteriales</taxon>
        <taxon>Methanobacteriaceae</taxon>
        <taxon>Methanobrevibacter</taxon>
    </lineage>
</organism>
<evidence type="ECO:0000313" key="1">
    <source>
        <dbReference type="EMBL" id="MBE6504453.1"/>
    </source>
</evidence>
<proteinExistence type="predicted"/>
<dbReference type="Proteomes" id="UP000762703">
    <property type="component" value="Unassembled WGS sequence"/>
</dbReference>
<comment type="caution">
    <text evidence="1">The sequence shown here is derived from an EMBL/GenBank/DDBJ whole genome shotgun (WGS) entry which is preliminary data.</text>
</comment>
<accession>A0A8T3VGJ3</accession>
<dbReference type="AlphaFoldDB" id="A0A8T3VGJ3"/>
<name>A0A8T3VGJ3_9EURY</name>
<gene>
    <name evidence="1" type="ORF">E7Z73_01730</name>
</gene>
<sequence length="468" mass="54682">MGLFDRFRTKSAEEIINALDDEEFHEVIQNLNKGKIFMVRMQLDITSNTELELAVNKRIEEQNKKIIAQNLLIISLTDDEKILKTLTAKNQDPQVRIAAINKINDDSFLMHFVKDERYHSVLKAAVDNINDQSLLVEIATNREYDISEYNYDSSARFYAVQNITDKDMIRKVIIESDEIKIYAKMIGCIDDENFIKELLSDRKIPQSKKDIIKSQGYKLYEKAIREYGDEDELMERLLDEDFDIYKKMRIISNLSEEKLSQFISKSSDTKLKRKAVENIENRDNLEDILKNTKNPALKRDILYKLKDSEISKDYAFDRNENVRKAAVKYIDDADILMEIIENDEDLSIREMAVKAELNDDMLKNIAIANEYPNISKKAIRCISNENILADIALSIEDRKLRFEAARRIKNKDIINKLHEKISLKTCPECGSFNVEYGNFYSSALDLFLYGYRCYNCGNEFETKMDERR</sequence>